<protein>
    <submittedName>
        <fullName evidence="1">Uncharacterized protein</fullName>
    </submittedName>
</protein>
<organism evidence="1 2">
    <name type="scientific">Camellia sinensis</name>
    <name type="common">Tea plant</name>
    <name type="synonym">Thea sinensis</name>
    <dbReference type="NCBI Taxonomy" id="4442"/>
    <lineage>
        <taxon>Eukaryota</taxon>
        <taxon>Viridiplantae</taxon>
        <taxon>Streptophyta</taxon>
        <taxon>Embryophyta</taxon>
        <taxon>Tracheophyta</taxon>
        <taxon>Spermatophyta</taxon>
        <taxon>Magnoliopsida</taxon>
        <taxon>eudicotyledons</taxon>
        <taxon>Gunneridae</taxon>
        <taxon>Pentapetalae</taxon>
        <taxon>asterids</taxon>
        <taxon>Ericales</taxon>
        <taxon>Theaceae</taxon>
        <taxon>Camellia</taxon>
    </lineage>
</organism>
<reference evidence="2" key="1">
    <citation type="journal article" date="2020" name="Nat. Commun.">
        <title>Genome assembly of wild tea tree DASZ reveals pedigree and selection history of tea varieties.</title>
        <authorList>
            <person name="Zhang W."/>
            <person name="Zhang Y."/>
            <person name="Qiu H."/>
            <person name="Guo Y."/>
            <person name="Wan H."/>
            <person name="Zhang X."/>
            <person name="Scossa F."/>
            <person name="Alseekh S."/>
            <person name="Zhang Q."/>
            <person name="Wang P."/>
            <person name="Xu L."/>
            <person name="Schmidt M.H."/>
            <person name="Jia X."/>
            <person name="Li D."/>
            <person name="Zhu A."/>
            <person name="Guo F."/>
            <person name="Chen W."/>
            <person name="Ni D."/>
            <person name="Usadel B."/>
            <person name="Fernie A.R."/>
            <person name="Wen W."/>
        </authorList>
    </citation>
    <scope>NUCLEOTIDE SEQUENCE [LARGE SCALE GENOMIC DNA]</scope>
    <source>
        <strain evidence="2">cv. G240</strain>
    </source>
</reference>
<evidence type="ECO:0000313" key="1">
    <source>
        <dbReference type="EMBL" id="KAF5936361.1"/>
    </source>
</evidence>
<accession>A0A7J7G8X1</accession>
<dbReference type="Proteomes" id="UP000593564">
    <property type="component" value="Unassembled WGS sequence"/>
</dbReference>
<sequence>MAKERTLRKGVFLHGFYRYVFSVVPNYFQNYRIQIDSKSNSLAIPHRGSIWDEDMGVWIS</sequence>
<gene>
    <name evidence="1" type="ORF">HYC85_027490</name>
</gene>
<proteinExistence type="predicted"/>
<dbReference type="EMBL" id="JACBKZ010000013">
    <property type="protein sequence ID" value="KAF5936361.1"/>
    <property type="molecule type" value="Genomic_DNA"/>
</dbReference>
<keyword evidence="2" id="KW-1185">Reference proteome</keyword>
<reference evidence="1 2" key="2">
    <citation type="submission" date="2020-07" db="EMBL/GenBank/DDBJ databases">
        <title>Genome assembly of wild tea tree DASZ reveals pedigree and selection history of tea varieties.</title>
        <authorList>
            <person name="Zhang W."/>
        </authorList>
    </citation>
    <scope>NUCLEOTIDE SEQUENCE [LARGE SCALE GENOMIC DNA]</scope>
    <source>
        <strain evidence="2">cv. G240</strain>
        <tissue evidence="1">Leaf</tissue>
    </source>
</reference>
<name>A0A7J7G8X1_CAMSI</name>
<evidence type="ECO:0000313" key="2">
    <source>
        <dbReference type="Proteomes" id="UP000593564"/>
    </source>
</evidence>
<dbReference type="AlphaFoldDB" id="A0A7J7G8X1"/>
<comment type="caution">
    <text evidence="1">The sequence shown here is derived from an EMBL/GenBank/DDBJ whole genome shotgun (WGS) entry which is preliminary data.</text>
</comment>